<name>A0A8X6NK37_NEPPI</name>
<keyword evidence="1" id="KW-1133">Transmembrane helix</keyword>
<feature type="transmembrane region" description="Helical" evidence="1">
    <location>
        <begin position="81"/>
        <end position="108"/>
    </location>
</feature>
<sequence length="126" mass="14510">MVLLLLIPRWYIADCWLLPIVCCYISFHGRSPVTALLYTYAVLPVYSFLFCCRLVHLRWFVGSIPGSVLRCHHNTFLRTTAHALSCLLPFAAYMLRNLVLLLLVRVLFSVRRLLSGSLFLGFCLRC</sequence>
<keyword evidence="1" id="KW-0812">Transmembrane</keyword>
<evidence type="ECO:0000256" key="1">
    <source>
        <dbReference type="SAM" id="Phobius"/>
    </source>
</evidence>
<evidence type="ECO:0000313" key="2">
    <source>
        <dbReference type="EMBL" id="GFT17109.1"/>
    </source>
</evidence>
<dbReference type="Proteomes" id="UP000887013">
    <property type="component" value="Unassembled WGS sequence"/>
</dbReference>
<feature type="transmembrane region" description="Helical" evidence="1">
    <location>
        <begin position="6"/>
        <end position="25"/>
    </location>
</feature>
<accession>A0A8X6NK37</accession>
<reference evidence="2" key="1">
    <citation type="submission" date="2020-08" db="EMBL/GenBank/DDBJ databases">
        <title>Multicomponent nature underlies the extraordinary mechanical properties of spider dragline silk.</title>
        <authorList>
            <person name="Kono N."/>
            <person name="Nakamura H."/>
            <person name="Mori M."/>
            <person name="Yoshida Y."/>
            <person name="Ohtoshi R."/>
            <person name="Malay A.D."/>
            <person name="Moran D.A.P."/>
            <person name="Tomita M."/>
            <person name="Numata K."/>
            <person name="Arakawa K."/>
        </authorList>
    </citation>
    <scope>NUCLEOTIDE SEQUENCE</scope>
</reference>
<proteinExistence type="predicted"/>
<dbReference type="EMBL" id="BMAW01104945">
    <property type="protein sequence ID" value="GFT17109.1"/>
    <property type="molecule type" value="Genomic_DNA"/>
</dbReference>
<organism evidence="2 3">
    <name type="scientific">Nephila pilipes</name>
    <name type="common">Giant wood spider</name>
    <name type="synonym">Nephila maculata</name>
    <dbReference type="NCBI Taxonomy" id="299642"/>
    <lineage>
        <taxon>Eukaryota</taxon>
        <taxon>Metazoa</taxon>
        <taxon>Ecdysozoa</taxon>
        <taxon>Arthropoda</taxon>
        <taxon>Chelicerata</taxon>
        <taxon>Arachnida</taxon>
        <taxon>Araneae</taxon>
        <taxon>Araneomorphae</taxon>
        <taxon>Entelegynae</taxon>
        <taxon>Araneoidea</taxon>
        <taxon>Nephilidae</taxon>
        <taxon>Nephila</taxon>
    </lineage>
</organism>
<keyword evidence="1" id="KW-0472">Membrane</keyword>
<gene>
    <name evidence="2" type="ORF">NPIL_142191</name>
</gene>
<comment type="caution">
    <text evidence="2">The sequence shown here is derived from an EMBL/GenBank/DDBJ whole genome shotgun (WGS) entry which is preliminary data.</text>
</comment>
<evidence type="ECO:0000313" key="3">
    <source>
        <dbReference type="Proteomes" id="UP000887013"/>
    </source>
</evidence>
<feature type="transmembrane region" description="Helical" evidence="1">
    <location>
        <begin position="37"/>
        <end position="61"/>
    </location>
</feature>
<protein>
    <submittedName>
        <fullName evidence="2">Uncharacterized protein</fullName>
    </submittedName>
</protein>
<keyword evidence="3" id="KW-1185">Reference proteome</keyword>
<dbReference type="AlphaFoldDB" id="A0A8X6NK37"/>